<evidence type="ECO:0000256" key="7">
    <source>
        <dbReference type="ARBA" id="ARBA00023136"/>
    </source>
</evidence>
<comment type="subcellular location">
    <subcellularLocation>
        <location evidence="1">Cell membrane</location>
        <topology evidence="1">Multi-pass membrane protein</topology>
    </subcellularLocation>
</comment>
<dbReference type="GO" id="GO:0005886">
    <property type="term" value="C:plasma membrane"/>
    <property type="evidence" value="ECO:0007669"/>
    <property type="project" value="UniProtKB-SubCell"/>
</dbReference>
<protein>
    <submittedName>
        <fullName evidence="9">AEC family transporter</fullName>
    </submittedName>
</protein>
<evidence type="ECO:0000256" key="3">
    <source>
        <dbReference type="ARBA" id="ARBA00022448"/>
    </source>
</evidence>
<feature type="transmembrane region" description="Helical" evidence="8">
    <location>
        <begin position="197"/>
        <end position="214"/>
    </location>
</feature>
<keyword evidence="5 8" id="KW-0812">Transmembrane</keyword>
<feature type="transmembrane region" description="Helical" evidence="8">
    <location>
        <begin position="68"/>
        <end position="90"/>
    </location>
</feature>
<feature type="transmembrane region" description="Helical" evidence="8">
    <location>
        <begin position="6"/>
        <end position="25"/>
    </location>
</feature>
<gene>
    <name evidence="9" type="ORF">DRW07_14395</name>
</gene>
<comment type="similarity">
    <text evidence="2">Belongs to the auxin efflux carrier (TC 2.A.69) family.</text>
</comment>
<keyword evidence="10" id="KW-1185">Reference proteome</keyword>
<evidence type="ECO:0000256" key="6">
    <source>
        <dbReference type="ARBA" id="ARBA00022989"/>
    </source>
</evidence>
<feature type="transmembrane region" description="Helical" evidence="8">
    <location>
        <begin position="283"/>
        <end position="305"/>
    </location>
</feature>
<feature type="transmembrane region" description="Helical" evidence="8">
    <location>
        <begin position="37"/>
        <end position="56"/>
    </location>
</feature>
<dbReference type="PANTHER" id="PTHR36838:SF4">
    <property type="entry name" value="AUXIN EFFLUX CARRIER FAMILY PROTEIN"/>
    <property type="match status" value="1"/>
</dbReference>
<feature type="transmembrane region" description="Helical" evidence="8">
    <location>
        <begin position="111"/>
        <end position="133"/>
    </location>
</feature>
<dbReference type="InterPro" id="IPR004776">
    <property type="entry name" value="Mem_transp_PIN-like"/>
</dbReference>
<dbReference type="Gene3D" id="1.20.1530.20">
    <property type="match status" value="1"/>
</dbReference>
<dbReference type="Pfam" id="PF03547">
    <property type="entry name" value="Mem_trans"/>
    <property type="match status" value="2"/>
</dbReference>
<feature type="transmembrane region" description="Helical" evidence="8">
    <location>
        <begin position="139"/>
        <end position="157"/>
    </location>
</feature>
<name>A0A3N5XZL9_9ALTE</name>
<keyword evidence="4" id="KW-1003">Cell membrane</keyword>
<dbReference type="AlphaFoldDB" id="A0A3N5XZL9"/>
<reference evidence="9 10" key="1">
    <citation type="submission" date="2018-11" db="EMBL/GenBank/DDBJ databases">
        <authorList>
            <person name="Ye M.-Q."/>
            <person name="Du Z.-J."/>
        </authorList>
    </citation>
    <scope>NUCLEOTIDE SEQUENCE [LARGE SCALE GENOMIC DNA]</scope>
    <source>
        <strain evidence="9 10">U0105</strain>
    </source>
</reference>
<comment type="caution">
    <text evidence="9">The sequence shown here is derived from an EMBL/GenBank/DDBJ whole genome shotgun (WGS) entry which is preliminary data.</text>
</comment>
<feature type="transmembrane region" description="Helical" evidence="8">
    <location>
        <begin position="169"/>
        <end position="191"/>
    </location>
</feature>
<evidence type="ECO:0000313" key="9">
    <source>
        <dbReference type="EMBL" id="RPJ65993.1"/>
    </source>
</evidence>
<dbReference type="OrthoDB" id="9786439at2"/>
<dbReference type="GO" id="GO:0055085">
    <property type="term" value="P:transmembrane transport"/>
    <property type="evidence" value="ECO:0007669"/>
    <property type="project" value="InterPro"/>
</dbReference>
<evidence type="ECO:0000256" key="8">
    <source>
        <dbReference type="SAM" id="Phobius"/>
    </source>
</evidence>
<keyword evidence="7 8" id="KW-0472">Membrane</keyword>
<dbReference type="EMBL" id="RPOK01000004">
    <property type="protein sequence ID" value="RPJ65993.1"/>
    <property type="molecule type" value="Genomic_DNA"/>
</dbReference>
<keyword evidence="3" id="KW-0813">Transport</keyword>
<sequence>MSSVHTAFTVVAPVILLICLGKLLAKLNVIQPDFVTAANKLAYQVTLPGLLFTAISQADMFSLFDSKMMLAGLLGSLLSFLLLLIGTGWMKVPHLQRGVVVQAGFRANMGIVGLAICKGLLGSSGLALASVYLGFIVPLFNFLAVWVLLLFSTTYISQGKILQEVFKSPLVIAVCLALPVSLLAIPIPTVLLKTGELIGQVTLPLALLCIGATIKFGDMRKRVRLLTVITLAKCFAYPAIVLFFGLMFALEDNALVVLLLLSVAPTATASFPATQQLGGDKVLAADAIALTTVLCLPLYMLIIAFL</sequence>
<evidence type="ECO:0000256" key="5">
    <source>
        <dbReference type="ARBA" id="ARBA00022692"/>
    </source>
</evidence>
<accession>A0A3N5XZL9</accession>
<evidence type="ECO:0000256" key="2">
    <source>
        <dbReference type="ARBA" id="ARBA00010145"/>
    </source>
</evidence>
<organism evidence="9 10">
    <name type="scientific">Alteromonas sediminis</name>
    <dbReference type="NCBI Taxonomy" id="2259342"/>
    <lineage>
        <taxon>Bacteria</taxon>
        <taxon>Pseudomonadati</taxon>
        <taxon>Pseudomonadota</taxon>
        <taxon>Gammaproteobacteria</taxon>
        <taxon>Alteromonadales</taxon>
        <taxon>Alteromonadaceae</taxon>
        <taxon>Alteromonas/Salinimonas group</taxon>
        <taxon>Alteromonas</taxon>
    </lineage>
</organism>
<dbReference type="Proteomes" id="UP000275281">
    <property type="component" value="Unassembled WGS sequence"/>
</dbReference>
<dbReference type="RefSeq" id="WP_124028624.1">
    <property type="nucleotide sequence ID" value="NZ_JBHRSN010000007.1"/>
</dbReference>
<evidence type="ECO:0000313" key="10">
    <source>
        <dbReference type="Proteomes" id="UP000275281"/>
    </source>
</evidence>
<dbReference type="PANTHER" id="PTHR36838">
    <property type="entry name" value="AUXIN EFFLUX CARRIER FAMILY PROTEIN"/>
    <property type="match status" value="1"/>
</dbReference>
<evidence type="ECO:0000256" key="4">
    <source>
        <dbReference type="ARBA" id="ARBA00022475"/>
    </source>
</evidence>
<keyword evidence="6 8" id="KW-1133">Transmembrane helix</keyword>
<proteinExistence type="inferred from homology"/>
<feature type="transmembrane region" description="Helical" evidence="8">
    <location>
        <begin position="226"/>
        <end position="248"/>
    </location>
</feature>
<dbReference type="InterPro" id="IPR038770">
    <property type="entry name" value="Na+/solute_symporter_sf"/>
</dbReference>
<evidence type="ECO:0000256" key="1">
    <source>
        <dbReference type="ARBA" id="ARBA00004651"/>
    </source>
</evidence>